<keyword evidence="1" id="KW-1133">Transmembrane helix</keyword>
<name>A0A2M4DD10_ANODA</name>
<feature type="transmembrane region" description="Helical" evidence="1">
    <location>
        <begin position="6"/>
        <end position="26"/>
    </location>
</feature>
<reference evidence="2" key="1">
    <citation type="submission" date="2018-01" db="EMBL/GenBank/DDBJ databases">
        <title>An insight into the sialome of Amazonian anophelines.</title>
        <authorList>
            <person name="Ribeiro J.M."/>
            <person name="Scarpassa V."/>
            <person name="Calvo E."/>
        </authorList>
    </citation>
    <scope>NUCLEOTIDE SEQUENCE</scope>
</reference>
<keyword evidence="1" id="KW-0812">Transmembrane</keyword>
<evidence type="ECO:0000313" key="2">
    <source>
        <dbReference type="EMBL" id="MBW75472.1"/>
    </source>
</evidence>
<dbReference type="EMBL" id="GGFL01011294">
    <property type="protein sequence ID" value="MBW75472.1"/>
    <property type="molecule type" value="Transcribed_RNA"/>
</dbReference>
<evidence type="ECO:0000256" key="1">
    <source>
        <dbReference type="SAM" id="Phobius"/>
    </source>
</evidence>
<accession>A0A2M4DD10</accession>
<sequence length="70" mass="7165">MPSVASGGLFFVVSVTISFSLLLSLVRCVAILGRIGLILDSSITALLIPLLPLPPAGTLLSSTSLEIVAE</sequence>
<keyword evidence="1" id="KW-0472">Membrane</keyword>
<organism evidence="2">
    <name type="scientific">Anopheles darlingi</name>
    <name type="common">Mosquito</name>
    <dbReference type="NCBI Taxonomy" id="43151"/>
    <lineage>
        <taxon>Eukaryota</taxon>
        <taxon>Metazoa</taxon>
        <taxon>Ecdysozoa</taxon>
        <taxon>Arthropoda</taxon>
        <taxon>Hexapoda</taxon>
        <taxon>Insecta</taxon>
        <taxon>Pterygota</taxon>
        <taxon>Neoptera</taxon>
        <taxon>Endopterygota</taxon>
        <taxon>Diptera</taxon>
        <taxon>Nematocera</taxon>
        <taxon>Culicoidea</taxon>
        <taxon>Culicidae</taxon>
        <taxon>Anophelinae</taxon>
        <taxon>Anopheles</taxon>
    </lineage>
</organism>
<dbReference type="AlphaFoldDB" id="A0A2M4DD10"/>
<proteinExistence type="predicted"/>
<feature type="transmembrane region" description="Helical" evidence="1">
    <location>
        <begin position="31"/>
        <end position="51"/>
    </location>
</feature>
<protein>
    <submittedName>
        <fullName evidence="2">Uncharacterized protein</fullName>
    </submittedName>
</protein>